<reference evidence="1 2" key="1">
    <citation type="submission" date="2022-01" db="EMBL/GenBank/DDBJ databases">
        <authorList>
            <person name="Xiong W."/>
            <person name="Schranz E."/>
        </authorList>
    </citation>
    <scope>NUCLEOTIDE SEQUENCE [LARGE SCALE GENOMIC DNA]</scope>
</reference>
<accession>A0AAU9M864</accession>
<evidence type="ECO:0000313" key="2">
    <source>
        <dbReference type="Proteomes" id="UP001157418"/>
    </source>
</evidence>
<dbReference type="AlphaFoldDB" id="A0AAU9M864"/>
<organism evidence="1 2">
    <name type="scientific">Lactuca virosa</name>
    <dbReference type="NCBI Taxonomy" id="75947"/>
    <lineage>
        <taxon>Eukaryota</taxon>
        <taxon>Viridiplantae</taxon>
        <taxon>Streptophyta</taxon>
        <taxon>Embryophyta</taxon>
        <taxon>Tracheophyta</taxon>
        <taxon>Spermatophyta</taxon>
        <taxon>Magnoliopsida</taxon>
        <taxon>eudicotyledons</taxon>
        <taxon>Gunneridae</taxon>
        <taxon>Pentapetalae</taxon>
        <taxon>asterids</taxon>
        <taxon>campanulids</taxon>
        <taxon>Asterales</taxon>
        <taxon>Asteraceae</taxon>
        <taxon>Cichorioideae</taxon>
        <taxon>Cichorieae</taxon>
        <taxon>Lactucinae</taxon>
        <taxon>Lactuca</taxon>
    </lineage>
</organism>
<protein>
    <submittedName>
        <fullName evidence="1">Uncharacterized protein</fullName>
    </submittedName>
</protein>
<keyword evidence="2" id="KW-1185">Reference proteome</keyword>
<dbReference type="EMBL" id="CAKMRJ010001112">
    <property type="protein sequence ID" value="CAH1422922.1"/>
    <property type="molecule type" value="Genomic_DNA"/>
</dbReference>
<dbReference type="Proteomes" id="UP001157418">
    <property type="component" value="Unassembled WGS sequence"/>
</dbReference>
<proteinExistence type="predicted"/>
<evidence type="ECO:0000313" key="1">
    <source>
        <dbReference type="EMBL" id="CAH1422922.1"/>
    </source>
</evidence>
<gene>
    <name evidence="1" type="ORF">LVIROSA_LOCUS10224</name>
</gene>
<sequence>MQEGARIEKLWKNETSRFENQDSRIKIRNPIFGYRDGEIWRFNSLLELIFWMLWALQMTFTFVREVVPVIIASAEK</sequence>
<name>A0AAU9M864_9ASTR</name>
<comment type="caution">
    <text evidence="1">The sequence shown here is derived from an EMBL/GenBank/DDBJ whole genome shotgun (WGS) entry which is preliminary data.</text>
</comment>